<name>R4KQQ1_9FIRM</name>
<comment type="similarity">
    <text evidence="1">Belongs to the SleB family.</text>
</comment>
<organism evidence="12 13">
    <name type="scientific">Desulfoscipio gibsoniae DSM 7213</name>
    <dbReference type="NCBI Taxonomy" id="767817"/>
    <lineage>
        <taxon>Bacteria</taxon>
        <taxon>Bacillati</taxon>
        <taxon>Bacillota</taxon>
        <taxon>Clostridia</taxon>
        <taxon>Eubacteriales</taxon>
        <taxon>Desulfallaceae</taxon>
        <taxon>Desulfoscipio</taxon>
    </lineage>
</organism>
<keyword evidence="4 9" id="KW-0732">Signal</keyword>
<dbReference type="HOGENOM" id="CLU_053345_0_0_9"/>
<evidence type="ECO:0000256" key="3">
    <source>
        <dbReference type="ARBA" id="ARBA00022544"/>
    </source>
</evidence>
<gene>
    <name evidence="12" type="ORF">Desgi_4645</name>
</gene>
<evidence type="ECO:0000313" key="13">
    <source>
        <dbReference type="Proteomes" id="UP000013520"/>
    </source>
</evidence>
<dbReference type="SUPFAM" id="SSF47090">
    <property type="entry name" value="PGBD-like"/>
    <property type="match status" value="1"/>
</dbReference>
<dbReference type="GO" id="GO:0009847">
    <property type="term" value="P:spore germination"/>
    <property type="evidence" value="ECO:0007669"/>
    <property type="project" value="UniProtKB-UniRule"/>
</dbReference>
<dbReference type="KEGG" id="dgi:Desgi_4645"/>
<dbReference type="NCBIfam" id="TIGR02869">
    <property type="entry name" value="spore_SleB"/>
    <property type="match status" value="1"/>
</dbReference>
<dbReference type="InterPro" id="IPR014224">
    <property type="entry name" value="Spore_cortex_SleB"/>
</dbReference>
<dbReference type="Gene3D" id="6.20.240.60">
    <property type="match status" value="1"/>
</dbReference>
<keyword evidence="6" id="KW-0749">Sporulation</keyword>
<feature type="chain" id="PRO_5004374775" description="Spore cortex-lytic enzyme" evidence="9">
    <location>
        <begin position="36"/>
        <end position="243"/>
    </location>
</feature>
<dbReference type="GO" id="GO:0030435">
    <property type="term" value="P:sporulation resulting in formation of a cellular spore"/>
    <property type="evidence" value="ECO:0007669"/>
    <property type="project" value="UniProtKB-KW"/>
</dbReference>
<sequence>MSTCGIVKKIKVAMLSTIIIISAALILLPSSAAQAQDKTLYWGSRGSEVTALQQKLKQWGYYHGFVDGSYGSATYQAVRDFQRKNGLRADGIVGANTRAALGMGGGQNKTVTGGADRKYVAPGFVETSRDIQLLARVIEGEAANEPYYGKLAVGAVILNRVKSSAFPNTLSGVVYQPHAFESVTNGQYARPLTNESLRAASQAMAGMDPTGGATFFWNPSKRVSPWIWTRNIITSIGRHIFAR</sequence>
<dbReference type="Pfam" id="PF07486">
    <property type="entry name" value="Hydrolase_2"/>
    <property type="match status" value="1"/>
</dbReference>
<feature type="signal peptide" evidence="9">
    <location>
        <begin position="1"/>
        <end position="35"/>
    </location>
</feature>
<feature type="domain" description="Peptidoglycan binding-like" evidence="10">
    <location>
        <begin position="45"/>
        <end position="101"/>
    </location>
</feature>
<reference evidence="12 13" key="1">
    <citation type="submission" date="2012-01" db="EMBL/GenBank/DDBJ databases">
        <title>Complete sequence of Desulfotomaculum gibsoniae DSM 7213.</title>
        <authorList>
            <consortium name="US DOE Joint Genome Institute"/>
            <person name="Lucas S."/>
            <person name="Han J."/>
            <person name="Lapidus A."/>
            <person name="Cheng J.-F."/>
            <person name="Goodwin L."/>
            <person name="Pitluck S."/>
            <person name="Peters L."/>
            <person name="Ovchinnikova G."/>
            <person name="Teshima H."/>
            <person name="Detter J.C."/>
            <person name="Han C."/>
            <person name="Tapia R."/>
            <person name="Land M."/>
            <person name="Hauser L."/>
            <person name="Kyrpides N."/>
            <person name="Ivanova N."/>
            <person name="Pagani I."/>
            <person name="Parshina S."/>
            <person name="Plugge C."/>
            <person name="Muyzer G."/>
            <person name="Kuever J."/>
            <person name="Ivanova A."/>
            <person name="Nazina T."/>
            <person name="Klenk H.-P."/>
            <person name="Brambilla E."/>
            <person name="Spring S."/>
            <person name="Stams A.F."/>
            <person name="Woyke T."/>
        </authorList>
    </citation>
    <scope>NUCLEOTIDE SEQUENCE [LARGE SCALE GENOMIC DNA]</scope>
    <source>
        <strain evidence="12 13">DSM 7213</strain>
    </source>
</reference>
<dbReference type="RefSeq" id="WP_006522284.1">
    <property type="nucleotide sequence ID" value="NC_021184.1"/>
</dbReference>
<dbReference type="eggNOG" id="COG3773">
    <property type="taxonomic scope" value="Bacteria"/>
</dbReference>
<evidence type="ECO:0000256" key="2">
    <source>
        <dbReference type="ARBA" id="ARBA00018364"/>
    </source>
</evidence>
<keyword evidence="13" id="KW-1185">Reference proteome</keyword>
<feature type="domain" description="Cell wall hydrolase SleB" evidence="11">
    <location>
        <begin position="144"/>
        <end position="242"/>
    </location>
</feature>
<evidence type="ECO:0000256" key="6">
    <source>
        <dbReference type="ARBA" id="ARBA00022969"/>
    </source>
</evidence>
<dbReference type="InterPro" id="IPR036366">
    <property type="entry name" value="PGBDSf"/>
</dbReference>
<protein>
    <recommendedName>
        <fullName evidence="2 8">Spore cortex-lytic enzyme</fullName>
    </recommendedName>
</protein>
<keyword evidence="5" id="KW-0378">Hydrolase</keyword>
<dbReference type="Gene3D" id="1.10.10.2520">
    <property type="entry name" value="Cell wall hydrolase SleB, domain 1"/>
    <property type="match status" value="1"/>
</dbReference>
<dbReference type="GO" id="GO:0071555">
    <property type="term" value="P:cell wall organization"/>
    <property type="evidence" value="ECO:0007669"/>
    <property type="project" value="UniProtKB-KW"/>
</dbReference>
<evidence type="ECO:0000259" key="10">
    <source>
        <dbReference type="Pfam" id="PF01471"/>
    </source>
</evidence>
<evidence type="ECO:0000256" key="1">
    <source>
        <dbReference type="ARBA" id="ARBA00007010"/>
    </source>
</evidence>
<evidence type="ECO:0000256" key="9">
    <source>
        <dbReference type="SAM" id="SignalP"/>
    </source>
</evidence>
<dbReference type="Pfam" id="PF01471">
    <property type="entry name" value="PG_binding_1"/>
    <property type="match status" value="1"/>
</dbReference>
<dbReference type="InterPro" id="IPR042047">
    <property type="entry name" value="SleB_dom1"/>
</dbReference>
<evidence type="ECO:0000259" key="11">
    <source>
        <dbReference type="Pfam" id="PF07486"/>
    </source>
</evidence>
<evidence type="ECO:0000256" key="5">
    <source>
        <dbReference type="ARBA" id="ARBA00022801"/>
    </source>
</evidence>
<dbReference type="InterPro" id="IPR011105">
    <property type="entry name" value="Cell_wall_hydrolase_SleB"/>
</dbReference>
<evidence type="ECO:0000256" key="4">
    <source>
        <dbReference type="ARBA" id="ARBA00022729"/>
    </source>
</evidence>
<dbReference type="EMBL" id="CP003273">
    <property type="protein sequence ID" value="AGL03872.1"/>
    <property type="molecule type" value="Genomic_DNA"/>
</dbReference>
<dbReference type="InterPro" id="IPR002477">
    <property type="entry name" value="Peptidoglycan-bd-like"/>
</dbReference>
<dbReference type="AlphaFoldDB" id="R4KQQ1"/>
<evidence type="ECO:0000256" key="7">
    <source>
        <dbReference type="ARBA" id="ARBA00023316"/>
    </source>
</evidence>
<dbReference type="eggNOG" id="COG3409">
    <property type="taxonomic scope" value="Bacteria"/>
</dbReference>
<dbReference type="STRING" id="767817.Desgi_4645"/>
<dbReference type="GO" id="GO:0016787">
    <property type="term" value="F:hydrolase activity"/>
    <property type="evidence" value="ECO:0007669"/>
    <property type="project" value="UniProtKB-KW"/>
</dbReference>
<accession>R4KQQ1</accession>
<dbReference type="InterPro" id="IPR036365">
    <property type="entry name" value="PGBD-like_sf"/>
</dbReference>
<keyword evidence="7" id="KW-0961">Cell wall biogenesis/degradation</keyword>
<evidence type="ECO:0000256" key="8">
    <source>
        <dbReference type="NCBIfam" id="TIGR02869"/>
    </source>
</evidence>
<keyword evidence="3" id="KW-0309">Germination</keyword>
<dbReference type="Gene3D" id="1.10.101.10">
    <property type="entry name" value="PGBD-like superfamily/PGBD"/>
    <property type="match status" value="1"/>
</dbReference>
<dbReference type="Proteomes" id="UP000013520">
    <property type="component" value="Chromosome"/>
</dbReference>
<evidence type="ECO:0000313" key="12">
    <source>
        <dbReference type="EMBL" id="AGL03872.1"/>
    </source>
</evidence>
<proteinExistence type="inferred from homology"/>